<protein>
    <recommendedName>
        <fullName evidence="3">Bacteriocin</fullName>
    </recommendedName>
</protein>
<dbReference type="OrthoDB" id="490865at2"/>
<accession>A0A1D8TRK1</accession>
<evidence type="ECO:0000313" key="2">
    <source>
        <dbReference type="Proteomes" id="UP000177870"/>
    </source>
</evidence>
<dbReference type="EMBL" id="CP017599">
    <property type="protein sequence ID" value="AOX00292.1"/>
    <property type="molecule type" value="Genomic_DNA"/>
</dbReference>
<dbReference type="KEGG" id="mpro:BJP34_13245"/>
<dbReference type="RefSeq" id="WP_070392756.1">
    <property type="nucleotide sequence ID" value="NZ_CP017599.1"/>
</dbReference>
<reference evidence="2" key="1">
    <citation type="submission" date="2016-10" db="EMBL/GenBank/DDBJ databases">
        <title>Comparative genomics uncovers the prolific and rare metabolic potential of the cyanobacterial genus Moorea.</title>
        <authorList>
            <person name="Leao T."/>
            <person name="Castelao G."/>
            <person name="Korobeynikov A."/>
            <person name="Monroe E.A."/>
            <person name="Podell S."/>
            <person name="Glukhov E."/>
            <person name="Allen E."/>
            <person name="Gerwick W.H."/>
            <person name="Gerwick L."/>
        </authorList>
    </citation>
    <scope>NUCLEOTIDE SEQUENCE [LARGE SCALE GENOMIC DNA]</scope>
    <source>
        <strain evidence="2">PAL-8-15-08-1</strain>
    </source>
</reference>
<dbReference type="AlphaFoldDB" id="A0A1D8TRK1"/>
<evidence type="ECO:0008006" key="3">
    <source>
        <dbReference type="Google" id="ProtNLM"/>
    </source>
</evidence>
<name>A0A1D8TRK1_9CYAN</name>
<gene>
    <name evidence="1" type="ORF">BJP34_13245</name>
</gene>
<organism evidence="1 2">
    <name type="scientific">Moorena producens PAL-8-15-08-1</name>
    <dbReference type="NCBI Taxonomy" id="1458985"/>
    <lineage>
        <taxon>Bacteria</taxon>
        <taxon>Bacillati</taxon>
        <taxon>Cyanobacteriota</taxon>
        <taxon>Cyanophyceae</taxon>
        <taxon>Coleofasciculales</taxon>
        <taxon>Coleofasciculaceae</taxon>
        <taxon>Moorena</taxon>
    </lineage>
</organism>
<sequence length="73" mass="7759">MANINVNDLSALNMTGAELFKDSESFMTELSDESEQVIGGARSCGLSKIYCLRPTCVNTGGVGSTTIVVIFNH</sequence>
<proteinExistence type="predicted"/>
<dbReference type="Proteomes" id="UP000177870">
    <property type="component" value="Chromosome"/>
</dbReference>
<evidence type="ECO:0000313" key="1">
    <source>
        <dbReference type="EMBL" id="AOX00292.1"/>
    </source>
</evidence>